<comment type="caution">
    <text evidence="1">The sequence shown here is derived from an EMBL/GenBank/DDBJ whole genome shotgun (WGS) entry which is preliminary data.</text>
</comment>
<keyword evidence="2" id="KW-1185">Reference proteome</keyword>
<accession>A0A9P8TC21</accession>
<dbReference type="Proteomes" id="UP000788993">
    <property type="component" value="Unassembled WGS sequence"/>
</dbReference>
<sequence length="102" mass="11251">MASTTVPAFITDFPKSLAAGRHTSPFAFLKDPMLLLLWNPVEYATRAMSDCQMLTRWYSGRCGSSLKSSASLTLTIGSVGNFWPTDGSSPCHFNKQGRTNKW</sequence>
<reference evidence="1" key="2">
    <citation type="submission" date="2021-01" db="EMBL/GenBank/DDBJ databases">
        <authorList>
            <person name="Schikora-Tamarit M.A."/>
        </authorList>
    </citation>
    <scope>NUCLEOTIDE SEQUENCE</scope>
    <source>
        <strain evidence="1">NCAIM Y.01608</strain>
    </source>
</reference>
<reference evidence="1" key="1">
    <citation type="journal article" date="2021" name="Open Biol.">
        <title>Shared evolutionary footprints suggest mitochondrial oxidative damage underlies multiple complex I losses in fungi.</title>
        <authorList>
            <person name="Schikora-Tamarit M.A."/>
            <person name="Marcet-Houben M."/>
            <person name="Nosek J."/>
            <person name="Gabaldon T."/>
        </authorList>
    </citation>
    <scope>NUCLEOTIDE SEQUENCE</scope>
    <source>
        <strain evidence="1">NCAIM Y.01608</strain>
    </source>
</reference>
<dbReference type="EMBL" id="JAEUBD010000526">
    <property type="protein sequence ID" value="KAH3673968.1"/>
    <property type="molecule type" value="Genomic_DNA"/>
</dbReference>
<evidence type="ECO:0000313" key="2">
    <source>
        <dbReference type="Proteomes" id="UP000788993"/>
    </source>
</evidence>
<organism evidence="1 2">
    <name type="scientific">Ogataea polymorpha</name>
    <dbReference type="NCBI Taxonomy" id="460523"/>
    <lineage>
        <taxon>Eukaryota</taxon>
        <taxon>Fungi</taxon>
        <taxon>Dikarya</taxon>
        <taxon>Ascomycota</taxon>
        <taxon>Saccharomycotina</taxon>
        <taxon>Pichiomycetes</taxon>
        <taxon>Pichiales</taxon>
        <taxon>Pichiaceae</taxon>
        <taxon>Ogataea</taxon>
    </lineage>
</organism>
<dbReference type="AlphaFoldDB" id="A0A9P8TC21"/>
<gene>
    <name evidence="1" type="ORF">OGATHE_001948</name>
</gene>
<name>A0A9P8TC21_9ASCO</name>
<proteinExistence type="predicted"/>
<protein>
    <submittedName>
        <fullName evidence="1">Uncharacterized protein</fullName>
    </submittedName>
</protein>
<evidence type="ECO:0000313" key="1">
    <source>
        <dbReference type="EMBL" id="KAH3673968.1"/>
    </source>
</evidence>